<evidence type="ECO:0000256" key="1">
    <source>
        <dbReference type="SAM" id="MobiDB-lite"/>
    </source>
</evidence>
<protein>
    <submittedName>
        <fullName evidence="2">Uncharacterized protein</fullName>
    </submittedName>
</protein>
<dbReference type="EMBL" id="QGKX02000088">
    <property type="protein sequence ID" value="KAF3587352.1"/>
    <property type="molecule type" value="Genomic_DNA"/>
</dbReference>
<dbReference type="Proteomes" id="UP000712600">
    <property type="component" value="Unassembled WGS sequence"/>
</dbReference>
<sequence>MADQNLSSSVQTRIRRFSEIENAYGEHFQFRSRVLFKSFDDRLQESRLIFSGTVPPIGGYSRRHHSHEATIGYRSLCLRGFVVQGYLDPRNRLLEDVFRVIDNIGWCYKVLHVNPLCPRVVREFISNKPFNEDGALIRRFVYRFSPSVINQLMMTPTVEHSFQWKDVVLKQAITHLTGGPCSGWTGFNLNALLNPFHVLYRVCERNWLLGPDSDLMIKKRLRLLSWCFKKKSLCYREMKNLLEEVSPSMAQEVTEVVQGDVEGYSFDDRLQESRLIFSGTVSPIGGYSRRHHSHEATIGYRSLCLRGFVVQGYLDPRNRLLEDVSRVIDNIGWCYTVLHVNLFCPRVVREFISNKIFIEDGALIRGFVYRFSPSVINQLMMTPTIKHSFQWKDVVLKQAITHLTGGPDSDLMIKKRHRLLYAVAKRKEINFGQLVYEQVIDMTRVTDLDTSLIFPNLIYQLLVLQKEVSLLPGDEESIERGLPIYDSGSDRSGPRGRRRLC</sequence>
<name>A0A8S9S523_BRACR</name>
<dbReference type="AlphaFoldDB" id="A0A8S9S523"/>
<feature type="region of interest" description="Disordered" evidence="1">
    <location>
        <begin position="482"/>
        <end position="501"/>
    </location>
</feature>
<evidence type="ECO:0000313" key="2">
    <source>
        <dbReference type="EMBL" id="KAF3587352.1"/>
    </source>
</evidence>
<gene>
    <name evidence="2" type="ORF">F2Q69_00030992</name>
</gene>
<comment type="caution">
    <text evidence="2">The sequence shown here is derived from an EMBL/GenBank/DDBJ whole genome shotgun (WGS) entry which is preliminary data.</text>
</comment>
<accession>A0A8S9S523</accession>
<proteinExistence type="predicted"/>
<organism evidence="2 3">
    <name type="scientific">Brassica cretica</name>
    <name type="common">Mustard</name>
    <dbReference type="NCBI Taxonomy" id="69181"/>
    <lineage>
        <taxon>Eukaryota</taxon>
        <taxon>Viridiplantae</taxon>
        <taxon>Streptophyta</taxon>
        <taxon>Embryophyta</taxon>
        <taxon>Tracheophyta</taxon>
        <taxon>Spermatophyta</taxon>
        <taxon>Magnoliopsida</taxon>
        <taxon>eudicotyledons</taxon>
        <taxon>Gunneridae</taxon>
        <taxon>Pentapetalae</taxon>
        <taxon>rosids</taxon>
        <taxon>malvids</taxon>
        <taxon>Brassicales</taxon>
        <taxon>Brassicaceae</taxon>
        <taxon>Brassiceae</taxon>
        <taxon>Brassica</taxon>
    </lineage>
</organism>
<evidence type="ECO:0000313" key="3">
    <source>
        <dbReference type="Proteomes" id="UP000712600"/>
    </source>
</evidence>
<reference evidence="2" key="1">
    <citation type="submission" date="2019-12" db="EMBL/GenBank/DDBJ databases">
        <title>Genome sequencing and annotation of Brassica cretica.</title>
        <authorList>
            <person name="Studholme D.J."/>
            <person name="Sarris P."/>
        </authorList>
    </citation>
    <scope>NUCLEOTIDE SEQUENCE</scope>
    <source>
        <strain evidence="2">PFS-109/04</strain>
        <tissue evidence="2">Leaf</tissue>
    </source>
</reference>